<dbReference type="InterPro" id="IPR005901">
    <property type="entry name" value="GLPGLI"/>
</dbReference>
<dbReference type="NCBIfam" id="TIGR01200">
    <property type="entry name" value="GLPGLI"/>
    <property type="match status" value="1"/>
</dbReference>
<proteinExistence type="predicted"/>
<sequence length="270" mass="32718">MKIILRFIGLFCFIIYGFGQNYKMIYSFEMKYNSKHEGIREYMVLLQKGQESEFLNQKYYVIDSINRQNPKQKQYITPRYSDIVKNSSELGKSLFYKHLDGFIYEYPKFVQLKWNIRKEKKDILGYHCQRATVDYGGRHWEAWFSNEIPIQSGPYVFRGLPGLILEIKDTEEYFKYQMISIEKQHEIKWVEPSAVMDGKLERLKEDRWLAIVQSYYNNPIANYKLHNWKMYKQDGSEFTEQDYKEMGRQIQNELKRKNNPIEKEYQLIVE</sequence>
<name>A0A1S7DUI4_RIEAN</name>
<reference evidence="1 2" key="1">
    <citation type="submission" date="2015-06" db="EMBL/GenBank/DDBJ databases">
        <title>R. anatipestifer strain HXb2 is the most virulent strain so far, and the genome sequence would help us uncover the pathogenesis.</title>
        <authorList>
            <person name="Hu Q."/>
            <person name="Qi J."/>
            <person name="Bo H."/>
            <person name="Liu G."/>
            <person name="Tao M."/>
            <person name="Ding Y."/>
            <person name="Xue Y."/>
        </authorList>
    </citation>
    <scope>NUCLEOTIDE SEQUENCE [LARGE SCALE GENOMIC DNA]</scope>
    <source>
        <strain evidence="1 2">HXb2</strain>
    </source>
</reference>
<dbReference type="RefSeq" id="WP_079207880.1">
    <property type="nucleotide sequence ID" value="NZ_CP011859.1"/>
</dbReference>
<dbReference type="EMBL" id="CP011859">
    <property type="protein sequence ID" value="AQY22728.1"/>
    <property type="molecule type" value="Genomic_DNA"/>
</dbReference>
<evidence type="ECO:0000313" key="2">
    <source>
        <dbReference type="Proteomes" id="UP000189883"/>
    </source>
</evidence>
<protein>
    <submittedName>
        <fullName evidence="1">Uncharacterized protein</fullName>
    </submittedName>
</protein>
<organism evidence="1 2">
    <name type="scientific">Riemerella anatipestifer</name>
    <name type="common">Moraxella anatipestifer</name>
    <dbReference type="NCBI Taxonomy" id="34085"/>
    <lineage>
        <taxon>Bacteria</taxon>
        <taxon>Pseudomonadati</taxon>
        <taxon>Bacteroidota</taxon>
        <taxon>Flavobacteriia</taxon>
        <taxon>Flavobacteriales</taxon>
        <taxon>Weeksellaceae</taxon>
        <taxon>Riemerella</taxon>
    </lineage>
</organism>
<evidence type="ECO:0000313" key="1">
    <source>
        <dbReference type="EMBL" id="AQY22728.1"/>
    </source>
</evidence>
<dbReference type="AlphaFoldDB" id="A0A1S7DUI4"/>
<dbReference type="Pfam" id="PF22252">
    <property type="entry name" value="PNGase_F-II_N"/>
    <property type="match status" value="1"/>
</dbReference>
<dbReference type="Proteomes" id="UP000189883">
    <property type="component" value="Chromosome"/>
</dbReference>
<accession>A0A1S7DUI4</accession>
<gene>
    <name evidence="1" type="ORF">AB406_1786</name>
</gene>